<keyword evidence="2" id="KW-0805">Transcription regulation</keyword>
<name>A0A7Y9I332_9ACTN</name>
<feature type="compositionally biased region" description="Pro residues" evidence="6">
    <location>
        <begin position="163"/>
        <end position="172"/>
    </location>
</feature>
<dbReference type="InterPro" id="IPR039425">
    <property type="entry name" value="RNA_pol_sigma-70-like"/>
</dbReference>
<dbReference type="SUPFAM" id="SSF88946">
    <property type="entry name" value="Sigma2 domain of RNA polymerase sigma factors"/>
    <property type="match status" value="1"/>
</dbReference>
<comment type="similarity">
    <text evidence="1">Belongs to the sigma-70 factor family. ECF subfamily.</text>
</comment>
<evidence type="ECO:0000256" key="2">
    <source>
        <dbReference type="ARBA" id="ARBA00023015"/>
    </source>
</evidence>
<accession>A0A7Y9I332</accession>
<evidence type="ECO:0000313" key="10">
    <source>
        <dbReference type="Proteomes" id="UP000569914"/>
    </source>
</evidence>
<dbReference type="InterPro" id="IPR013325">
    <property type="entry name" value="RNA_pol_sigma_r2"/>
</dbReference>
<dbReference type="PANTHER" id="PTHR43133:SF50">
    <property type="entry name" value="ECF RNA POLYMERASE SIGMA FACTOR SIGM"/>
    <property type="match status" value="1"/>
</dbReference>
<dbReference type="Pfam" id="PF04542">
    <property type="entry name" value="Sigma70_r2"/>
    <property type="match status" value="1"/>
</dbReference>
<gene>
    <name evidence="9" type="ORF">BKA15_000363</name>
</gene>
<dbReference type="RefSeq" id="WP_179747820.1">
    <property type="nucleotide sequence ID" value="NZ_JACCBU010000001.1"/>
</dbReference>
<dbReference type="InterPro" id="IPR014325">
    <property type="entry name" value="RNA_pol_sigma-E_actinobac"/>
</dbReference>
<dbReference type="Proteomes" id="UP000569914">
    <property type="component" value="Unassembled WGS sequence"/>
</dbReference>
<dbReference type="Gene3D" id="1.10.10.10">
    <property type="entry name" value="Winged helix-like DNA-binding domain superfamily/Winged helix DNA-binding domain"/>
    <property type="match status" value="1"/>
</dbReference>
<dbReference type="InterPro" id="IPR014284">
    <property type="entry name" value="RNA_pol_sigma-70_dom"/>
</dbReference>
<reference evidence="9 10" key="1">
    <citation type="submission" date="2020-07" db="EMBL/GenBank/DDBJ databases">
        <title>Sequencing the genomes of 1000 actinobacteria strains.</title>
        <authorList>
            <person name="Klenk H.-P."/>
        </authorList>
    </citation>
    <scope>NUCLEOTIDE SEQUENCE [LARGE SCALE GENOMIC DNA]</scope>
    <source>
        <strain evidence="9 10">DSM 22083</strain>
    </source>
</reference>
<keyword evidence="10" id="KW-1185">Reference proteome</keyword>
<keyword evidence="3" id="KW-0731">Sigma factor</keyword>
<keyword evidence="4" id="KW-0238">DNA-binding</keyword>
<evidence type="ECO:0000259" key="8">
    <source>
        <dbReference type="Pfam" id="PF08281"/>
    </source>
</evidence>
<evidence type="ECO:0000256" key="4">
    <source>
        <dbReference type="ARBA" id="ARBA00023125"/>
    </source>
</evidence>
<dbReference type="PANTHER" id="PTHR43133">
    <property type="entry name" value="RNA POLYMERASE ECF-TYPE SIGMA FACTO"/>
    <property type="match status" value="1"/>
</dbReference>
<dbReference type="AlphaFoldDB" id="A0A7Y9I332"/>
<feature type="domain" description="RNA polymerase sigma-70 region 2" evidence="7">
    <location>
        <begin position="13"/>
        <end position="77"/>
    </location>
</feature>
<dbReference type="NCBIfam" id="TIGR02937">
    <property type="entry name" value="sigma70-ECF"/>
    <property type="match status" value="1"/>
</dbReference>
<keyword evidence="5" id="KW-0804">Transcription</keyword>
<comment type="caution">
    <text evidence="9">The sequence shown here is derived from an EMBL/GenBank/DDBJ whole genome shotgun (WGS) entry which is preliminary data.</text>
</comment>
<dbReference type="Pfam" id="PF08281">
    <property type="entry name" value="Sigma70_r4_2"/>
    <property type="match status" value="1"/>
</dbReference>
<proteinExistence type="inferred from homology"/>
<dbReference type="InterPro" id="IPR013249">
    <property type="entry name" value="RNA_pol_sigma70_r4_t2"/>
</dbReference>
<dbReference type="GO" id="GO:0016987">
    <property type="term" value="F:sigma factor activity"/>
    <property type="evidence" value="ECO:0007669"/>
    <property type="project" value="UniProtKB-KW"/>
</dbReference>
<evidence type="ECO:0000259" key="7">
    <source>
        <dbReference type="Pfam" id="PF04542"/>
    </source>
</evidence>
<dbReference type="GO" id="GO:0003677">
    <property type="term" value="F:DNA binding"/>
    <property type="evidence" value="ECO:0007669"/>
    <property type="project" value="UniProtKB-KW"/>
</dbReference>
<sequence length="180" mass="20223">MARRDAEFTEYVDERRPTLRRAAYLLCGDWTQAEDVVQVVLMKLYVAWPRVHRDRADAYVRRMIARTAVDEWRRPSRRAVLPGDALIDLVPAAPAGVGYEERSVLLAALRQLPGRQRQIVVLRHWWGCSVAEVARDLMITQGTVKSQTARALVRLKSILGPPAGQPSPPSPPHAELIGES</sequence>
<evidence type="ECO:0000313" key="9">
    <source>
        <dbReference type="EMBL" id="NYE69034.1"/>
    </source>
</evidence>
<protein>
    <submittedName>
        <fullName evidence="9">RNA polymerase sigma-70 factor (Sigma-E family)</fullName>
    </submittedName>
</protein>
<dbReference type="InterPro" id="IPR007627">
    <property type="entry name" value="RNA_pol_sigma70_r2"/>
</dbReference>
<dbReference type="Gene3D" id="1.10.1740.10">
    <property type="match status" value="1"/>
</dbReference>
<evidence type="ECO:0000256" key="6">
    <source>
        <dbReference type="SAM" id="MobiDB-lite"/>
    </source>
</evidence>
<organism evidence="9 10">
    <name type="scientific">Microlunatus parietis</name>
    <dbReference type="NCBI Taxonomy" id="682979"/>
    <lineage>
        <taxon>Bacteria</taxon>
        <taxon>Bacillati</taxon>
        <taxon>Actinomycetota</taxon>
        <taxon>Actinomycetes</taxon>
        <taxon>Propionibacteriales</taxon>
        <taxon>Propionibacteriaceae</taxon>
        <taxon>Microlunatus</taxon>
    </lineage>
</organism>
<feature type="region of interest" description="Disordered" evidence="6">
    <location>
        <begin position="159"/>
        <end position="180"/>
    </location>
</feature>
<dbReference type="NCBIfam" id="TIGR02983">
    <property type="entry name" value="SigE-fam_strep"/>
    <property type="match status" value="1"/>
</dbReference>
<feature type="domain" description="RNA polymerase sigma factor 70 region 4 type 2" evidence="8">
    <location>
        <begin position="105"/>
        <end position="155"/>
    </location>
</feature>
<evidence type="ECO:0000256" key="5">
    <source>
        <dbReference type="ARBA" id="ARBA00023163"/>
    </source>
</evidence>
<evidence type="ECO:0000256" key="3">
    <source>
        <dbReference type="ARBA" id="ARBA00023082"/>
    </source>
</evidence>
<dbReference type="InterPro" id="IPR013324">
    <property type="entry name" value="RNA_pol_sigma_r3/r4-like"/>
</dbReference>
<evidence type="ECO:0000256" key="1">
    <source>
        <dbReference type="ARBA" id="ARBA00010641"/>
    </source>
</evidence>
<dbReference type="InterPro" id="IPR036388">
    <property type="entry name" value="WH-like_DNA-bd_sf"/>
</dbReference>
<dbReference type="EMBL" id="JACCBU010000001">
    <property type="protein sequence ID" value="NYE69034.1"/>
    <property type="molecule type" value="Genomic_DNA"/>
</dbReference>
<dbReference type="GO" id="GO:0006352">
    <property type="term" value="P:DNA-templated transcription initiation"/>
    <property type="evidence" value="ECO:0007669"/>
    <property type="project" value="InterPro"/>
</dbReference>
<dbReference type="CDD" id="cd06171">
    <property type="entry name" value="Sigma70_r4"/>
    <property type="match status" value="1"/>
</dbReference>
<dbReference type="SUPFAM" id="SSF88659">
    <property type="entry name" value="Sigma3 and sigma4 domains of RNA polymerase sigma factors"/>
    <property type="match status" value="1"/>
</dbReference>